<keyword evidence="3" id="KW-1185">Reference proteome</keyword>
<evidence type="ECO:0000313" key="3">
    <source>
        <dbReference type="Proteomes" id="UP001209083"/>
    </source>
</evidence>
<feature type="transmembrane region" description="Helical" evidence="1">
    <location>
        <begin position="181"/>
        <end position="204"/>
    </location>
</feature>
<evidence type="ECO:0008006" key="4">
    <source>
        <dbReference type="Google" id="ProtNLM"/>
    </source>
</evidence>
<keyword evidence="1" id="KW-0812">Transmembrane</keyword>
<feature type="transmembrane region" description="Helical" evidence="1">
    <location>
        <begin position="216"/>
        <end position="237"/>
    </location>
</feature>
<feature type="transmembrane region" description="Helical" evidence="1">
    <location>
        <begin position="331"/>
        <end position="350"/>
    </location>
</feature>
<keyword evidence="1" id="KW-1133">Transmembrane helix</keyword>
<proteinExistence type="predicted"/>
<feature type="transmembrane region" description="Helical" evidence="1">
    <location>
        <begin position="303"/>
        <end position="325"/>
    </location>
</feature>
<reference evidence="2 3" key="1">
    <citation type="submission" date="2023-05" db="EMBL/GenBank/DDBJ databases">
        <title>Lithophilousrod everest ZFBP1038 complete genpme.</title>
        <authorList>
            <person name="Tian M."/>
        </authorList>
    </citation>
    <scope>NUCLEOTIDE SEQUENCE [LARGE SCALE GENOMIC DNA]</scope>
    <source>
        <strain evidence="2 3">ZFBP1038</strain>
    </source>
</reference>
<feature type="transmembrane region" description="Helical" evidence="1">
    <location>
        <begin position="137"/>
        <end position="161"/>
    </location>
</feature>
<name>A0ABY8QUE7_9MICO</name>
<keyword evidence="1" id="KW-0472">Membrane</keyword>
<protein>
    <recommendedName>
        <fullName evidence="4">DUF2029 domain-containing protein</fullName>
    </recommendedName>
</protein>
<feature type="transmembrane region" description="Helical" evidence="1">
    <location>
        <begin position="402"/>
        <end position="424"/>
    </location>
</feature>
<evidence type="ECO:0000313" key="2">
    <source>
        <dbReference type="EMBL" id="WGW11810.1"/>
    </source>
</evidence>
<evidence type="ECO:0000256" key="1">
    <source>
        <dbReference type="SAM" id="Phobius"/>
    </source>
</evidence>
<dbReference type="Proteomes" id="UP001209083">
    <property type="component" value="Chromosome"/>
</dbReference>
<dbReference type="EMBL" id="CP090958">
    <property type="protein sequence ID" value="WGW11810.1"/>
    <property type="molecule type" value="Genomic_DNA"/>
</dbReference>
<organism evidence="2 3">
    <name type="scientific">Saxibacter everestensis</name>
    <dbReference type="NCBI Taxonomy" id="2909229"/>
    <lineage>
        <taxon>Bacteria</taxon>
        <taxon>Bacillati</taxon>
        <taxon>Actinomycetota</taxon>
        <taxon>Actinomycetes</taxon>
        <taxon>Micrococcales</taxon>
        <taxon>Brevibacteriaceae</taxon>
        <taxon>Saxibacter</taxon>
    </lineage>
</organism>
<dbReference type="RefSeq" id="WP_349638603.1">
    <property type="nucleotide sequence ID" value="NZ_CP090958.1"/>
</dbReference>
<feature type="transmembrane region" description="Helical" evidence="1">
    <location>
        <begin position="40"/>
        <end position="60"/>
    </location>
</feature>
<sequence>MPTPPSQRDPIARWASPVIGGVLGSRAASYSRTWFQSAQIFLLSSAAMFGIGLFVQAPCYGNGWVEAKKFTRVCSTPLIDQYKLLVAPVSSEQVITSPASGTASGAAAGFGAPGHELLFRALATLVPDGSLTAQSRWFFVIAMFVIALGLGFAVLATARILGDDRRWQLATFGLSAVLPLALPQSFTIVAIALSLWGLIFWLGATRRGRSPMLGGLLIGLAALFSPLAMLFALAIVIHSAKQWSKRGGQALMLAGSATVVLAIGFLLTPDRFQRLSGMLDDPVGPGSLVWTLIPLHISALPNIGLVLAGIGIAATLVLTTALALASHRQWGIAPILLLLFAGTFLVLPSLPPQLSLWFVPLACIAVRDWRLHLPWMLIEVFFVICLSLYQHGDVVENKGGPLWAVAVFIVLRLAAITAIAGFALSEQLSREIRHPRTPAGSRGFG</sequence>
<gene>
    <name evidence="2" type="ORF">LWF01_17240</name>
</gene>
<feature type="transmembrane region" description="Helical" evidence="1">
    <location>
        <begin position="371"/>
        <end position="390"/>
    </location>
</feature>
<feature type="transmembrane region" description="Helical" evidence="1">
    <location>
        <begin position="249"/>
        <end position="268"/>
    </location>
</feature>
<accession>A0ABY8QUE7</accession>